<feature type="transmembrane region" description="Helical" evidence="1">
    <location>
        <begin position="43"/>
        <end position="60"/>
    </location>
</feature>
<keyword evidence="3" id="KW-1185">Reference proteome</keyword>
<keyword evidence="1" id="KW-1133">Transmembrane helix</keyword>
<accession>A0A151ZHH3</accession>
<feature type="transmembrane region" description="Helical" evidence="1">
    <location>
        <begin position="175"/>
        <end position="193"/>
    </location>
</feature>
<comment type="caution">
    <text evidence="2">The sequence shown here is derived from an EMBL/GenBank/DDBJ whole genome shotgun (WGS) entry which is preliminary data.</text>
</comment>
<evidence type="ECO:0008006" key="4">
    <source>
        <dbReference type="Google" id="ProtNLM"/>
    </source>
</evidence>
<evidence type="ECO:0000313" key="2">
    <source>
        <dbReference type="EMBL" id="KYQ93330.1"/>
    </source>
</evidence>
<proteinExistence type="predicted"/>
<dbReference type="InParanoid" id="A0A151ZHH3"/>
<name>A0A151ZHH3_TIELA</name>
<dbReference type="AlphaFoldDB" id="A0A151ZHH3"/>
<evidence type="ECO:0000256" key="1">
    <source>
        <dbReference type="SAM" id="Phobius"/>
    </source>
</evidence>
<protein>
    <recommendedName>
        <fullName evidence="4">Transmembrane protein</fullName>
    </recommendedName>
</protein>
<organism evidence="2 3">
    <name type="scientific">Tieghemostelium lacteum</name>
    <name type="common">Slime mold</name>
    <name type="synonym">Dictyostelium lacteum</name>
    <dbReference type="NCBI Taxonomy" id="361077"/>
    <lineage>
        <taxon>Eukaryota</taxon>
        <taxon>Amoebozoa</taxon>
        <taxon>Evosea</taxon>
        <taxon>Eumycetozoa</taxon>
        <taxon>Dictyostelia</taxon>
        <taxon>Dictyosteliales</taxon>
        <taxon>Raperosteliaceae</taxon>
        <taxon>Tieghemostelium</taxon>
    </lineage>
</organism>
<keyword evidence="1" id="KW-0472">Membrane</keyword>
<feature type="transmembrane region" description="Helical" evidence="1">
    <location>
        <begin position="213"/>
        <end position="232"/>
    </location>
</feature>
<feature type="transmembrane region" description="Helical" evidence="1">
    <location>
        <begin position="142"/>
        <end position="163"/>
    </location>
</feature>
<evidence type="ECO:0000313" key="3">
    <source>
        <dbReference type="Proteomes" id="UP000076078"/>
    </source>
</evidence>
<dbReference type="EMBL" id="LODT01000028">
    <property type="protein sequence ID" value="KYQ93330.1"/>
    <property type="molecule type" value="Genomic_DNA"/>
</dbReference>
<gene>
    <name evidence="2" type="ORF">DLAC_06000</name>
</gene>
<feature type="transmembrane region" description="Helical" evidence="1">
    <location>
        <begin position="98"/>
        <end position="122"/>
    </location>
</feature>
<dbReference type="Proteomes" id="UP000076078">
    <property type="component" value="Unassembled WGS sequence"/>
</dbReference>
<reference evidence="2 3" key="1">
    <citation type="submission" date="2015-12" db="EMBL/GenBank/DDBJ databases">
        <title>Dictyostelia acquired genes for synthesis and detection of signals that induce cell-type specialization by lateral gene transfer from prokaryotes.</title>
        <authorList>
            <person name="Gloeckner G."/>
            <person name="Schaap P."/>
        </authorList>
    </citation>
    <scope>NUCLEOTIDE SEQUENCE [LARGE SCALE GENOMIC DNA]</scope>
    <source>
        <strain evidence="2 3">TK</strain>
    </source>
</reference>
<sequence length="251" mass="28961">MVDLISFMLTPPIKTFIYTSKILYSTKAYSEEHPTIPKHIKPFLVTFNVLIGTTFFHHFLGVTPMYLHNNYTIPTILFWSTVLLYVFPFILKLERFFNILNIFATIIIGIDDLLDIYKYPIFPEPAYTGGSYISPVLPNNHIAIILIGFISISGGSILSRAFLSFIYNRPYRYVLLSEIQVLCLLSIFFYFVVDPLDSFSVIRSLIPFEITTNIALIIITIIYSSYVIYKYLILPNQPIRPTTISTHDKNK</sequence>
<keyword evidence="1" id="KW-0812">Transmembrane</keyword>
<feature type="transmembrane region" description="Helical" evidence="1">
    <location>
        <begin position="72"/>
        <end position="91"/>
    </location>
</feature>